<dbReference type="EMBL" id="CP001431">
    <property type="protein sequence ID" value="ACT69596.1"/>
    <property type="molecule type" value="Genomic_DNA"/>
</dbReference>
<keyword evidence="4" id="KW-1185">Reference proteome</keyword>
<proteinExistence type="predicted"/>
<feature type="transmembrane region" description="Helical" evidence="2">
    <location>
        <begin position="411"/>
        <end position="435"/>
    </location>
</feature>
<feature type="compositionally biased region" description="Polar residues" evidence="1">
    <location>
        <begin position="1"/>
        <end position="23"/>
    </location>
</feature>
<evidence type="ECO:0000256" key="1">
    <source>
        <dbReference type="SAM" id="MobiDB-lite"/>
    </source>
</evidence>
<dbReference type="Proteomes" id="UP000001627">
    <property type="component" value="Chromosome"/>
</dbReference>
<dbReference type="AlphaFoldDB" id="C6V5D6"/>
<organism evidence="3 4">
    <name type="scientific">Neorickettsia risticii (strain Illinois)</name>
    <dbReference type="NCBI Taxonomy" id="434131"/>
    <lineage>
        <taxon>Bacteria</taxon>
        <taxon>Pseudomonadati</taxon>
        <taxon>Pseudomonadota</taxon>
        <taxon>Alphaproteobacteria</taxon>
        <taxon>Rickettsiales</taxon>
        <taxon>Anaplasmataceae</taxon>
        <taxon>Neorickettsia</taxon>
    </lineage>
</organism>
<dbReference type="KEGG" id="nri:NRI_0627"/>
<name>C6V5D6_NEORI</name>
<reference evidence="3 4" key="1">
    <citation type="journal article" date="2009" name="Nucleic Acids Res.">
        <title>Analysis of complete genome sequence of Neorickettsia risticii: causative agent of Potomac horse fever.</title>
        <authorList>
            <person name="Lin M."/>
            <person name="Zhang C."/>
            <person name="Gibson K."/>
            <person name="Rikihisa Y."/>
        </authorList>
    </citation>
    <scope>NUCLEOTIDE SEQUENCE [LARGE SCALE GENOMIC DNA]</scope>
    <source>
        <strain evidence="3 4">Illinois</strain>
    </source>
</reference>
<dbReference type="RefSeq" id="WP_015816483.1">
    <property type="nucleotide sequence ID" value="NC_013009.1"/>
</dbReference>
<protein>
    <recommendedName>
        <fullName evidence="5">Transmembrane protein</fullName>
    </recommendedName>
</protein>
<sequence>MDNPTGKQPNPTGHGNEEQNNPEQQHDNVGASSSSEEEEIFQDAQGAAGGADAQQAANAEEPSSSEEEEIFQEAEDAIGGTDTQQNDPQPPEGEQGAEGRSRRRSRCRRSPRGKPLSIPDTIEEEGEQQSEQDAVEESEQQDPQSSDGEQGAVGGAVQQGTDVGESSSNEEAVSIPQRLAAQLFSPRGVVRITGYSLALGYGFSTSFLLAALTFVRNPALQGAVRRRLTATGRFSPEDLAAIESPAPRRPLTRTSSAILLFGDLSALVLAAFFVLYGALGLWLATGTISPLREQRRNPGPNRDSGNPDDNQDQGAIGGASEHEEAAYAAHTPALQLFNQGVLITRTAGILAEGSGIWYAFLIVAWALLRNPRSRSIVRRRLTATGHFRPEDLEGMEGPQRPLTRTANITSLLGDCILCMLAIGIVLFLALGLWLATGTISLSREQRRDNNNDHQPPQGELDEPRADEAHQGGRDFD</sequence>
<feature type="transmembrane region" description="Helical" evidence="2">
    <location>
        <begin position="192"/>
        <end position="215"/>
    </location>
</feature>
<feature type="compositionally biased region" description="Low complexity" evidence="1">
    <location>
        <begin position="147"/>
        <end position="164"/>
    </location>
</feature>
<evidence type="ECO:0008006" key="5">
    <source>
        <dbReference type="Google" id="ProtNLM"/>
    </source>
</evidence>
<feature type="compositionally biased region" description="Acidic residues" evidence="1">
    <location>
        <begin position="121"/>
        <end position="140"/>
    </location>
</feature>
<evidence type="ECO:0000313" key="3">
    <source>
        <dbReference type="EMBL" id="ACT69596.1"/>
    </source>
</evidence>
<feature type="transmembrane region" description="Helical" evidence="2">
    <location>
        <begin position="347"/>
        <end position="368"/>
    </location>
</feature>
<keyword evidence="2" id="KW-0812">Transmembrane</keyword>
<keyword evidence="2" id="KW-0472">Membrane</keyword>
<evidence type="ECO:0000256" key="2">
    <source>
        <dbReference type="SAM" id="Phobius"/>
    </source>
</evidence>
<gene>
    <name evidence="3" type="ordered locus">NRI_0627</name>
</gene>
<feature type="compositionally biased region" description="Acidic residues" evidence="1">
    <location>
        <begin position="63"/>
        <end position="76"/>
    </location>
</feature>
<dbReference type="HOGENOM" id="CLU_573445_0_0_5"/>
<keyword evidence="2" id="KW-1133">Transmembrane helix</keyword>
<feature type="compositionally biased region" description="Basic residues" evidence="1">
    <location>
        <begin position="101"/>
        <end position="112"/>
    </location>
</feature>
<accession>C6V5D6</accession>
<feature type="compositionally biased region" description="Low complexity" evidence="1">
    <location>
        <begin position="42"/>
        <end position="62"/>
    </location>
</feature>
<feature type="compositionally biased region" description="Basic and acidic residues" evidence="1">
    <location>
        <begin position="461"/>
        <end position="476"/>
    </location>
</feature>
<evidence type="ECO:0000313" key="4">
    <source>
        <dbReference type="Proteomes" id="UP000001627"/>
    </source>
</evidence>
<feature type="region of interest" description="Disordered" evidence="1">
    <location>
        <begin position="292"/>
        <end position="316"/>
    </location>
</feature>
<dbReference type="OrthoDB" id="10002290at2"/>
<dbReference type="STRING" id="434131.NRI_0627"/>
<feature type="region of interest" description="Disordered" evidence="1">
    <location>
        <begin position="1"/>
        <end position="171"/>
    </location>
</feature>
<feature type="region of interest" description="Disordered" evidence="1">
    <location>
        <begin position="445"/>
        <end position="476"/>
    </location>
</feature>
<feature type="transmembrane region" description="Helical" evidence="2">
    <location>
        <begin position="258"/>
        <end position="284"/>
    </location>
</feature>